<keyword evidence="2" id="KW-1185">Reference proteome</keyword>
<dbReference type="Proteomes" id="UP000218887">
    <property type="component" value="Unassembled WGS sequence"/>
</dbReference>
<dbReference type="RefSeq" id="WP_095655920.1">
    <property type="nucleotide sequence ID" value="NZ_NPOA01000008.1"/>
</dbReference>
<gene>
    <name evidence="1" type="ORF">CIL05_12700</name>
</gene>
<evidence type="ECO:0000313" key="2">
    <source>
        <dbReference type="Proteomes" id="UP000218887"/>
    </source>
</evidence>
<name>A0A2A2IBZ3_9BACI</name>
<accession>A0A2A2IBZ3</accession>
<dbReference type="EMBL" id="NPOA01000008">
    <property type="protein sequence ID" value="PAV29249.1"/>
    <property type="molecule type" value="Genomic_DNA"/>
</dbReference>
<comment type="caution">
    <text evidence="1">The sequence shown here is derived from an EMBL/GenBank/DDBJ whole genome shotgun (WGS) entry which is preliminary data.</text>
</comment>
<evidence type="ECO:0000313" key="1">
    <source>
        <dbReference type="EMBL" id="PAV29249.1"/>
    </source>
</evidence>
<organism evidence="1 2">
    <name type="scientific">Virgibacillus profundi</name>
    <dbReference type="NCBI Taxonomy" id="2024555"/>
    <lineage>
        <taxon>Bacteria</taxon>
        <taxon>Bacillati</taxon>
        <taxon>Bacillota</taxon>
        <taxon>Bacilli</taxon>
        <taxon>Bacillales</taxon>
        <taxon>Bacillaceae</taxon>
        <taxon>Virgibacillus</taxon>
    </lineage>
</organism>
<sequence>MTKTNELQGYILIVDEDIYLFHDNGKIKLLHEDGIAVNYEFSKPSKLGTKVVPMSYENILKNKGKLIGSYARVTPSIKHAAETIEAYQKGFDSL</sequence>
<protein>
    <submittedName>
        <fullName evidence="1">Uncharacterized protein</fullName>
    </submittedName>
</protein>
<proteinExistence type="predicted"/>
<dbReference type="AlphaFoldDB" id="A0A2A2IBZ3"/>
<reference evidence="1 2" key="1">
    <citation type="submission" date="2017-08" db="EMBL/GenBank/DDBJ databases">
        <title>Virgibacillus indicus sp. nov. and Virgibacillus profoundi sp. nov, two moderately halophilic bacteria isolated from marine sediment by using the Microfluidic Streak Plate.</title>
        <authorList>
            <person name="Xu B."/>
            <person name="Hu B."/>
            <person name="Wang J."/>
            <person name="Zhu Y."/>
            <person name="Huang L."/>
            <person name="Du W."/>
            <person name="Huang Y."/>
        </authorList>
    </citation>
    <scope>NUCLEOTIDE SEQUENCE [LARGE SCALE GENOMIC DNA]</scope>
    <source>
        <strain evidence="1 2">IO3-P3-H5</strain>
    </source>
</reference>